<dbReference type="Proteomes" id="UP000887579">
    <property type="component" value="Unplaced"/>
</dbReference>
<dbReference type="WBParaSite" id="ES5_v2.g17906.t1">
    <property type="protein sequence ID" value="ES5_v2.g17906.t1"/>
    <property type="gene ID" value="ES5_v2.g17906"/>
</dbReference>
<reference evidence="2" key="1">
    <citation type="submission" date="2022-11" db="UniProtKB">
        <authorList>
            <consortium name="WormBaseParasite"/>
        </authorList>
    </citation>
    <scope>IDENTIFICATION</scope>
</reference>
<proteinExistence type="predicted"/>
<sequence>MWHSRFCWDKNEYIQVQNILDSANTTLEEWQLFAIVRDPFERFLSGFVHLCVIDKYDCYKCKSDNLTCFLENAYQQAINYANGKNIIEYHVDGHIFPQNWYVIEGKNEYKGF</sequence>
<accession>A0AC34FKL1</accession>
<protein>
    <submittedName>
        <fullName evidence="2">Sulfotransferase</fullName>
    </submittedName>
</protein>
<evidence type="ECO:0000313" key="2">
    <source>
        <dbReference type="WBParaSite" id="ES5_v2.g17906.t1"/>
    </source>
</evidence>
<evidence type="ECO:0000313" key="1">
    <source>
        <dbReference type="Proteomes" id="UP000887579"/>
    </source>
</evidence>
<name>A0AC34FKL1_9BILA</name>
<organism evidence="1 2">
    <name type="scientific">Panagrolaimus sp. ES5</name>
    <dbReference type="NCBI Taxonomy" id="591445"/>
    <lineage>
        <taxon>Eukaryota</taxon>
        <taxon>Metazoa</taxon>
        <taxon>Ecdysozoa</taxon>
        <taxon>Nematoda</taxon>
        <taxon>Chromadorea</taxon>
        <taxon>Rhabditida</taxon>
        <taxon>Tylenchina</taxon>
        <taxon>Panagrolaimomorpha</taxon>
        <taxon>Panagrolaimoidea</taxon>
        <taxon>Panagrolaimidae</taxon>
        <taxon>Panagrolaimus</taxon>
    </lineage>
</organism>